<dbReference type="InterPro" id="IPR012964">
    <property type="entry name" value="DUF1702"/>
</dbReference>
<comment type="caution">
    <text evidence="1">The sequence shown here is derived from an EMBL/GenBank/DDBJ whole genome shotgun (WGS) entry which is preliminary data.</text>
</comment>
<gene>
    <name evidence="1" type="ORF">KDH_07710</name>
</gene>
<dbReference type="EMBL" id="BSRI01000001">
    <property type="protein sequence ID" value="GLV53920.1"/>
    <property type="molecule type" value="Genomic_DNA"/>
</dbReference>
<evidence type="ECO:0000313" key="2">
    <source>
        <dbReference type="Proteomes" id="UP001344906"/>
    </source>
</evidence>
<keyword evidence="2" id="KW-1185">Reference proteome</keyword>
<protein>
    <recommendedName>
        <fullName evidence="3">DUF1702 family protein</fullName>
    </recommendedName>
</protein>
<reference evidence="1 2" key="1">
    <citation type="submission" date="2023-02" db="EMBL/GenBank/DDBJ databases">
        <title>Dictyobacter halimunensis sp. nov., a new member of the class Ktedonobacteria from forest soil in a geothermal area.</title>
        <authorList>
            <person name="Rachmania M.K."/>
            <person name="Ningsih F."/>
            <person name="Sakai Y."/>
            <person name="Yabe S."/>
            <person name="Yokota A."/>
            <person name="Sjamsuridzal W."/>
        </authorList>
    </citation>
    <scope>NUCLEOTIDE SEQUENCE [LARGE SCALE GENOMIC DNA]</scope>
    <source>
        <strain evidence="1 2">S3.2.2.5</strain>
    </source>
</reference>
<dbReference type="Pfam" id="PF08012">
    <property type="entry name" value="DUF1702"/>
    <property type="match status" value="1"/>
</dbReference>
<name>A0ABQ6FLP2_9CHLR</name>
<accession>A0ABQ6FLP2</accession>
<evidence type="ECO:0008006" key="3">
    <source>
        <dbReference type="Google" id="ProtNLM"/>
    </source>
</evidence>
<evidence type="ECO:0000313" key="1">
    <source>
        <dbReference type="EMBL" id="GLV53920.1"/>
    </source>
</evidence>
<proteinExistence type="predicted"/>
<organism evidence="1 2">
    <name type="scientific">Dictyobacter halimunensis</name>
    <dbReference type="NCBI Taxonomy" id="3026934"/>
    <lineage>
        <taxon>Bacteria</taxon>
        <taxon>Bacillati</taxon>
        <taxon>Chloroflexota</taxon>
        <taxon>Ktedonobacteria</taxon>
        <taxon>Ktedonobacterales</taxon>
        <taxon>Dictyobacteraceae</taxon>
        <taxon>Dictyobacter</taxon>
    </lineage>
</organism>
<dbReference type="Proteomes" id="UP001344906">
    <property type="component" value="Unassembled WGS sequence"/>
</dbReference>
<sequence>MTVFFKNLRRALMGVSHKKATSFSKGNTATWKHMEAVVLTALAGYHATLDSSKLEELIPRLNRVPQDMRSYAYEGAAMGLTGLDCLLPRKQHLNAYIAGPGAPHIYMVHIGAGEALALLRRKPEPFMARMDDPVLCWLVMDGYGFHKGFFSRRRYVDKQVVPAYLSSYARRIFDQGLGRSLWFLEGANIKRIAAAIAAFPADRQADMWVGIGVACTYVGGVGRSTVEALQRAAGPYAPQVAMGAAFVAKGRQLAGNPVSHTDLVCEIFWGLTAEQAADKTTAAFQDLPLDGPEPAFEILQRRLLEQFSGRSEYAYQQEEAK</sequence>
<dbReference type="RefSeq" id="WP_338247643.1">
    <property type="nucleotide sequence ID" value="NZ_BSRI01000001.1"/>
</dbReference>